<dbReference type="InterPro" id="IPR037239">
    <property type="entry name" value="OSBP_sf"/>
</dbReference>
<dbReference type="GO" id="GO:0005829">
    <property type="term" value="C:cytosol"/>
    <property type="evidence" value="ECO:0007669"/>
    <property type="project" value="TreeGrafter"/>
</dbReference>
<keyword evidence="12" id="KW-1185">Reference proteome</keyword>
<dbReference type="AlphaFoldDB" id="A0A8T0DTS8"/>
<dbReference type="GO" id="GO:0120009">
    <property type="term" value="P:intermembrane lipid transfer"/>
    <property type="evidence" value="ECO:0007669"/>
    <property type="project" value="UniProtKB-ARBA"/>
</dbReference>
<dbReference type="SUPFAM" id="SSF144000">
    <property type="entry name" value="Oxysterol-binding protein-like"/>
    <property type="match status" value="1"/>
</dbReference>
<keyword evidence="4 7" id="KW-0445">Lipid transport</keyword>
<dbReference type="Gene3D" id="2.40.160.120">
    <property type="match status" value="1"/>
</dbReference>
<evidence type="ECO:0000259" key="10">
    <source>
        <dbReference type="PROSITE" id="PS50003"/>
    </source>
</evidence>
<feature type="region of interest" description="Disordered" evidence="9">
    <location>
        <begin position="462"/>
        <end position="524"/>
    </location>
</feature>
<sequence>MSDACTVSGYLYKWTNIIKGYQKRWFLLQNNLLSYYRNPEAVGRRCRGTFDLENATLFAPNTQTSFILTESSGRKHHLKALSEEDKSRWIKALSALMKTARYNTDVESDTYSEDSVVIGNQRGRPCSTGNRRRFFRNPLSGLQKSNSRHSSSSHLPQEEISNQKPIRISPQDYQASTVPQTDHQIGSLKLDDQEFAESEANNDFSTLVNRLHQKNASAELSALLELLSSVESFRVRLKDHTYNACSQLTAIESMLSTPEANSLWTNYDSISSGTFLESNGLHDTRTPNARVESEPIARRIKDALGEHHRCIQEFRDTCLEALQFLATNFERWHRKLLAEQERCLGLERTVEQLARQHRALELQLSRCYASFDDTGFDASHSSRGGTLRRTETRDTREFENTVHSEYADNTDEDQFFDAVSLQSSNSYELLNIPERSQKITSLKSLGLPRSEGIRASVTSLESLKNADESSGSDSCSEEHSSPTRIHRGNRPICSIPQPLDKPKELPVSSAHPPSTQGIRKRRTTIPPSPKIALNLWSIIKNGIGKDITKIPLPVNFNEPISFLQRASEDMTYSDLLDRASETRDPAEQMSWVAAFSVSCYASTAIRTGKPFNPLLGETFEFDRSSEPFGWRLIAEQVSHHPPGSALHCESVRYGWKIWVEFVLVSKFRGKYMSVYPKGTVNLLLPDGSRYTWTKATTVVHNLIVGTLWIDNYGDVVIRNHTNGYHCPMRFIAHSYFNRGPPKQVTGVIKTAAGTPVRLIQGTWDSHIDYQMVSPDGSPIGEPIVLWRATPLPPEAEKIYYFSQFAVALNEPEPNVAPTDSRLRTDQRLMEEGAWDQANEEKRRLEQKQRLKRYRWEEQKAAGVHPLEPLFTPIWFELRTDSVTGEQSHVYRGNYWQAKEEQNWSACPDLF</sequence>
<evidence type="ECO:0000256" key="9">
    <source>
        <dbReference type="SAM" id="MobiDB-lite"/>
    </source>
</evidence>
<evidence type="ECO:0000256" key="1">
    <source>
        <dbReference type="ARBA" id="ARBA00008842"/>
    </source>
</evidence>
<keyword evidence="8" id="KW-0175">Coiled coil</keyword>
<gene>
    <name evidence="11" type="ORF">P879_01894</name>
</gene>
<reference evidence="11 12" key="1">
    <citation type="submission" date="2019-07" db="EMBL/GenBank/DDBJ databases">
        <title>Annotation for the trematode Paragonimus westermani.</title>
        <authorList>
            <person name="Choi Y.-J."/>
        </authorList>
    </citation>
    <scope>NUCLEOTIDE SEQUENCE [LARGE SCALE GENOMIC DNA]</scope>
    <source>
        <strain evidence="11">180907_Pwestermani</strain>
    </source>
</reference>
<dbReference type="Proteomes" id="UP000699462">
    <property type="component" value="Unassembled WGS sequence"/>
</dbReference>
<comment type="caution">
    <text evidence="11">The sequence shown here is derived from an EMBL/GenBank/DDBJ whole genome shotgun (WGS) entry which is preliminary data.</text>
</comment>
<keyword evidence="2 7" id="KW-0813">Transport</keyword>
<protein>
    <recommendedName>
        <fullName evidence="7">Oxysterol-binding protein</fullName>
    </recommendedName>
</protein>
<feature type="coiled-coil region" evidence="8">
    <location>
        <begin position="336"/>
        <end position="363"/>
    </location>
</feature>
<dbReference type="SUPFAM" id="SSF50729">
    <property type="entry name" value="PH domain-like"/>
    <property type="match status" value="1"/>
</dbReference>
<evidence type="ECO:0000313" key="11">
    <source>
        <dbReference type="EMBL" id="KAF8570137.1"/>
    </source>
</evidence>
<feature type="domain" description="PH" evidence="10">
    <location>
        <begin position="4"/>
        <end position="98"/>
    </location>
</feature>
<comment type="similarity">
    <text evidence="1 6">Belongs to the OSBP family.</text>
</comment>
<evidence type="ECO:0000256" key="3">
    <source>
        <dbReference type="ARBA" id="ARBA00022553"/>
    </source>
</evidence>
<proteinExistence type="inferred from homology"/>
<keyword evidence="5" id="KW-0446">Lipid-binding</keyword>
<feature type="region of interest" description="Disordered" evidence="9">
    <location>
        <begin position="127"/>
        <end position="164"/>
    </location>
</feature>
<dbReference type="GO" id="GO:0005886">
    <property type="term" value="C:plasma membrane"/>
    <property type="evidence" value="ECO:0007669"/>
    <property type="project" value="TreeGrafter"/>
</dbReference>
<accession>A0A8T0DTS8</accession>
<name>A0A8T0DTS8_9TREM</name>
<evidence type="ECO:0000256" key="7">
    <source>
        <dbReference type="RuleBase" id="RU003845"/>
    </source>
</evidence>
<dbReference type="PANTHER" id="PTHR10972">
    <property type="entry name" value="OXYSTEROL-BINDING PROTEIN-RELATED"/>
    <property type="match status" value="1"/>
</dbReference>
<evidence type="ECO:0000256" key="2">
    <source>
        <dbReference type="ARBA" id="ARBA00022448"/>
    </source>
</evidence>
<keyword evidence="3" id="KW-0597">Phosphoprotein</keyword>
<dbReference type="InterPro" id="IPR000648">
    <property type="entry name" value="Oxysterol-bd"/>
</dbReference>
<dbReference type="SMART" id="SM00233">
    <property type="entry name" value="PH"/>
    <property type="match status" value="1"/>
</dbReference>
<organism evidence="11 12">
    <name type="scientific">Paragonimus westermani</name>
    <dbReference type="NCBI Taxonomy" id="34504"/>
    <lineage>
        <taxon>Eukaryota</taxon>
        <taxon>Metazoa</taxon>
        <taxon>Spiralia</taxon>
        <taxon>Lophotrochozoa</taxon>
        <taxon>Platyhelminthes</taxon>
        <taxon>Trematoda</taxon>
        <taxon>Digenea</taxon>
        <taxon>Plagiorchiida</taxon>
        <taxon>Troglotremata</taxon>
        <taxon>Troglotrematidae</taxon>
        <taxon>Paragonimus</taxon>
    </lineage>
</organism>
<dbReference type="GO" id="GO:0032934">
    <property type="term" value="F:sterol binding"/>
    <property type="evidence" value="ECO:0007669"/>
    <property type="project" value="TreeGrafter"/>
</dbReference>
<evidence type="ECO:0000256" key="4">
    <source>
        <dbReference type="ARBA" id="ARBA00023055"/>
    </source>
</evidence>
<dbReference type="Pfam" id="PF00169">
    <property type="entry name" value="PH"/>
    <property type="match status" value="1"/>
</dbReference>
<dbReference type="OrthoDB" id="1854502at2759"/>
<evidence type="ECO:0000313" key="12">
    <source>
        <dbReference type="Proteomes" id="UP000699462"/>
    </source>
</evidence>
<dbReference type="PROSITE" id="PS01013">
    <property type="entry name" value="OSBP"/>
    <property type="match status" value="1"/>
</dbReference>
<dbReference type="InterPro" id="IPR001849">
    <property type="entry name" value="PH_domain"/>
</dbReference>
<dbReference type="FunFam" id="2.40.160.120:FF:000001">
    <property type="entry name" value="Oxysterol-binding protein"/>
    <property type="match status" value="1"/>
</dbReference>
<dbReference type="InterPro" id="IPR011993">
    <property type="entry name" value="PH-like_dom_sf"/>
</dbReference>
<dbReference type="EMBL" id="JTDF01001357">
    <property type="protein sequence ID" value="KAF8570137.1"/>
    <property type="molecule type" value="Genomic_DNA"/>
</dbReference>
<dbReference type="InterPro" id="IPR018494">
    <property type="entry name" value="Oxysterol-bd_CS"/>
</dbReference>
<dbReference type="Gene3D" id="2.30.29.30">
    <property type="entry name" value="Pleckstrin-homology domain (PH domain)/Phosphotyrosine-binding domain (PTB)"/>
    <property type="match status" value="1"/>
</dbReference>
<evidence type="ECO:0000256" key="5">
    <source>
        <dbReference type="ARBA" id="ARBA00023121"/>
    </source>
</evidence>
<dbReference type="PANTHER" id="PTHR10972:SF205">
    <property type="entry name" value="OXYSTEROL-BINDING PROTEIN 1"/>
    <property type="match status" value="1"/>
</dbReference>
<dbReference type="GO" id="GO:0097038">
    <property type="term" value="C:perinuclear endoplasmic reticulum"/>
    <property type="evidence" value="ECO:0007669"/>
    <property type="project" value="TreeGrafter"/>
</dbReference>
<evidence type="ECO:0000256" key="8">
    <source>
        <dbReference type="SAM" id="Coils"/>
    </source>
</evidence>
<dbReference type="PROSITE" id="PS50003">
    <property type="entry name" value="PH_DOMAIN"/>
    <property type="match status" value="1"/>
</dbReference>
<dbReference type="Pfam" id="PF01237">
    <property type="entry name" value="Oxysterol_BP"/>
    <property type="match status" value="1"/>
</dbReference>
<evidence type="ECO:0000256" key="6">
    <source>
        <dbReference type="RuleBase" id="RU003844"/>
    </source>
</evidence>